<evidence type="ECO:0000313" key="2">
    <source>
        <dbReference type="EMBL" id="PSJ79394.1"/>
    </source>
</evidence>
<organism evidence="2 3">
    <name type="scientific">Neisseria iguanae</name>
    <dbReference type="NCBI Taxonomy" id="90242"/>
    <lineage>
        <taxon>Bacteria</taxon>
        <taxon>Pseudomonadati</taxon>
        <taxon>Pseudomonadota</taxon>
        <taxon>Betaproteobacteria</taxon>
        <taxon>Neisseriales</taxon>
        <taxon>Neisseriaceae</taxon>
        <taxon>Neisseria</taxon>
    </lineage>
</organism>
<comment type="caution">
    <text evidence="2">The sequence shown here is derived from an EMBL/GenBank/DDBJ whole genome shotgun (WGS) entry which is preliminary data.</text>
</comment>
<feature type="signal peptide" evidence="1">
    <location>
        <begin position="1"/>
        <end position="19"/>
    </location>
</feature>
<dbReference type="OrthoDB" id="8606029at2"/>
<name>A0A2P7TXF4_9NEIS</name>
<dbReference type="EMBL" id="PXYY01000117">
    <property type="protein sequence ID" value="PSJ79394.1"/>
    <property type="molecule type" value="Genomic_DNA"/>
</dbReference>
<evidence type="ECO:0000256" key="1">
    <source>
        <dbReference type="SAM" id="SignalP"/>
    </source>
</evidence>
<dbReference type="Proteomes" id="UP000241868">
    <property type="component" value="Unassembled WGS sequence"/>
</dbReference>
<keyword evidence="1" id="KW-0732">Signal</keyword>
<dbReference type="RefSeq" id="WP_106743043.1">
    <property type="nucleotide sequence ID" value="NZ_PXYY01000117.1"/>
</dbReference>
<dbReference type="AlphaFoldDB" id="A0A2P7TXF4"/>
<protein>
    <submittedName>
        <fullName evidence="2">Uncharacterized protein</fullName>
    </submittedName>
</protein>
<feature type="chain" id="PRO_5015111975" evidence="1">
    <location>
        <begin position="20"/>
        <end position="84"/>
    </location>
</feature>
<reference evidence="2 3" key="1">
    <citation type="submission" date="2018-03" db="EMBL/GenBank/DDBJ databases">
        <title>Neisseria weixii sp. nov., isolated from the intestinal contents of Tibetan Plateau pika (Ochotona curzoniae) in Yushu, Qinghai Province, China.</title>
        <authorList>
            <person name="Gui Z."/>
        </authorList>
    </citation>
    <scope>NUCLEOTIDE SEQUENCE [LARGE SCALE GENOMIC DNA]</scope>
    <source>
        <strain evidence="2 3">ATCC 51483</strain>
    </source>
</reference>
<keyword evidence="3" id="KW-1185">Reference proteome</keyword>
<proteinExistence type="predicted"/>
<gene>
    <name evidence="2" type="ORF">C7N83_12450</name>
</gene>
<accession>A0A2P7TXF4</accession>
<sequence>MKTILFTTLIATAATLAAAKGAQQPDWDHANDSGPIVGLQQVEQPQGQRFKKIDRIEYTAPSIGVRQSSDIRYNDTHARLAAEK</sequence>
<evidence type="ECO:0000313" key="3">
    <source>
        <dbReference type="Proteomes" id="UP000241868"/>
    </source>
</evidence>